<evidence type="ECO:0000256" key="2">
    <source>
        <dbReference type="SAM" id="SignalP"/>
    </source>
</evidence>
<gene>
    <name evidence="3" type="ORF">COT54_01440</name>
</gene>
<protein>
    <recommendedName>
        <fullName evidence="5">Gram-positive cocci surface proteins LPxTG domain-containing protein</fullName>
    </recommendedName>
</protein>
<comment type="caution">
    <text evidence="3">The sequence shown here is derived from an EMBL/GenBank/DDBJ whole genome shotgun (WGS) entry which is preliminary data.</text>
</comment>
<keyword evidence="1" id="KW-0472">Membrane</keyword>
<organism evidence="3 4">
    <name type="scientific">Candidatus Collierbacteria bacterium CG09_land_8_20_14_0_10_46_12</name>
    <dbReference type="NCBI Taxonomy" id="1974533"/>
    <lineage>
        <taxon>Bacteria</taxon>
        <taxon>Candidatus Collieribacteriota</taxon>
    </lineage>
</organism>
<sequence>MKKVIGLWLMVYGLWFMVGTAHAETVRTCSSVYGGGEVCGETTTNTTVTHEVVETGASDSQMIKLLLSIAGVAIVATGLYKMTYKSYILG</sequence>
<feature type="transmembrane region" description="Helical" evidence="1">
    <location>
        <begin position="62"/>
        <end position="80"/>
    </location>
</feature>
<keyword evidence="2" id="KW-0732">Signal</keyword>
<reference evidence="4" key="1">
    <citation type="submission" date="2017-09" db="EMBL/GenBank/DDBJ databases">
        <title>Depth-based differentiation of microbial function through sediment-hosted aquifers and enrichment of novel symbionts in the deep terrestrial subsurface.</title>
        <authorList>
            <person name="Probst A.J."/>
            <person name="Ladd B."/>
            <person name="Jarett J.K."/>
            <person name="Geller-Mcgrath D.E."/>
            <person name="Sieber C.M.K."/>
            <person name="Emerson J.B."/>
            <person name="Anantharaman K."/>
            <person name="Thomas B.C."/>
            <person name="Malmstrom R."/>
            <person name="Stieglmeier M."/>
            <person name="Klingl A."/>
            <person name="Woyke T."/>
            <person name="Ryan C.M."/>
            <person name="Banfield J.F."/>
        </authorList>
    </citation>
    <scope>NUCLEOTIDE SEQUENCE [LARGE SCALE GENOMIC DNA]</scope>
</reference>
<evidence type="ECO:0000313" key="4">
    <source>
        <dbReference type="Proteomes" id="UP000229574"/>
    </source>
</evidence>
<dbReference type="Proteomes" id="UP000229574">
    <property type="component" value="Unassembled WGS sequence"/>
</dbReference>
<accession>A0A2H0WZF5</accession>
<feature type="signal peptide" evidence="2">
    <location>
        <begin position="1"/>
        <end position="23"/>
    </location>
</feature>
<keyword evidence="1" id="KW-1133">Transmembrane helix</keyword>
<evidence type="ECO:0008006" key="5">
    <source>
        <dbReference type="Google" id="ProtNLM"/>
    </source>
</evidence>
<dbReference type="EMBL" id="PEYY01000063">
    <property type="protein sequence ID" value="PIS18036.1"/>
    <property type="molecule type" value="Genomic_DNA"/>
</dbReference>
<evidence type="ECO:0000313" key="3">
    <source>
        <dbReference type="EMBL" id="PIS18036.1"/>
    </source>
</evidence>
<keyword evidence="1" id="KW-0812">Transmembrane</keyword>
<feature type="chain" id="PRO_5013923995" description="Gram-positive cocci surface proteins LPxTG domain-containing protein" evidence="2">
    <location>
        <begin position="24"/>
        <end position="90"/>
    </location>
</feature>
<dbReference type="AlphaFoldDB" id="A0A2H0WZF5"/>
<evidence type="ECO:0000256" key="1">
    <source>
        <dbReference type="SAM" id="Phobius"/>
    </source>
</evidence>
<name>A0A2H0WZF5_9BACT</name>
<proteinExistence type="predicted"/>